<dbReference type="EMBL" id="CAJNAU010000045">
    <property type="protein sequence ID" value="CAE6789978.1"/>
    <property type="molecule type" value="Genomic_DNA"/>
</dbReference>
<evidence type="ECO:0000313" key="2">
    <source>
        <dbReference type="Proteomes" id="UP000674425"/>
    </source>
</evidence>
<protein>
    <recommendedName>
        <fullName evidence="3">Spermidine/putrescine transport system substrate-binding protein</fullName>
    </recommendedName>
</protein>
<evidence type="ECO:0000313" key="1">
    <source>
        <dbReference type="EMBL" id="CAE6789978.1"/>
    </source>
</evidence>
<comment type="caution">
    <text evidence="1">The sequence shown here is derived from an EMBL/GenBank/DDBJ whole genome shotgun (WGS) entry which is preliminary data.</text>
</comment>
<name>A0ABN7MAQ0_9BURK</name>
<dbReference type="InterPro" id="IPR019546">
    <property type="entry name" value="TAT_signal_bac_arc"/>
</dbReference>
<reference evidence="1 2" key="1">
    <citation type="submission" date="2021-02" db="EMBL/GenBank/DDBJ databases">
        <authorList>
            <person name="Vanwijnsberghe S."/>
        </authorList>
    </citation>
    <scope>NUCLEOTIDE SEQUENCE [LARGE SCALE GENOMIC DNA]</scope>
    <source>
        <strain evidence="1 2">R-69658</strain>
    </source>
</reference>
<dbReference type="RefSeq" id="WP_200620235.1">
    <property type="nucleotide sequence ID" value="NZ_CAJNAU010000045.1"/>
</dbReference>
<dbReference type="NCBIfam" id="TIGR01409">
    <property type="entry name" value="TAT_signal_seq"/>
    <property type="match status" value="1"/>
</dbReference>
<dbReference type="Proteomes" id="UP000674425">
    <property type="component" value="Unassembled WGS sequence"/>
</dbReference>
<dbReference type="PROSITE" id="PS51318">
    <property type="entry name" value="TAT"/>
    <property type="match status" value="1"/>
</dbReference>
<accession>A0ABN7MAQ0</accession>
<evidence type="ECO:0008006" key="3">
    <source>
        <dbReference type="Google" id="ProtNLM"/>
    </source>
</evidence>
<proteinExistence type="predicted"/>
<keyword evidence="2" id="KW-1185">Reference proteome</keyword>
<dbReference type="Gene3D" id="3.40.190.10">
    <property type="entry name" value="Periplasmic binding protein-like II"/>
    <property type="match status" value="1"/>
</dbReference>
<dbReference type="InterPro" id="IPR006311">
    <property type="entry name" value="TAT_signal"/>
</dbReference>
<organism evidence="1 2">
    <name type="scientific">Paraburkholderia aspalathi</name>
    <dbReference type="NCBI Taxonomy" id="1324617"/>
    <lineage>
        <taxon>Bacteria</taxon>
        <taxon>Pseudomonadati</taxon>
        <taxon>Pseudomonadota</taxon>
        <taxon>Betaproteobacteria</taxon>
        <taxon>Burkholderiales</taxon>
        <taxon>Burkholderiaceae</taxon>
        <taxon>Paraburkholderia</taxon>
    </lineage>
</organism>
<gene>
    <name evidence="1" type="ORF">R69658_04463</name>
</gene>
<dbReference type="SUPFAM" id="SSF53850">
    <property type="entry name" value="Periplasmic binding protein-like II"/>
    <property type="match status" value="1"/>
</dbReference>
<sequence length="107" mass="11849">MSKSSQSAPSPERRQFLTGVAGLAVAAAASPLLLHSRRAFAAEQQMTLVSWGGAYRQAIEESVVKPFTKETGIQVTIVDSPGERRLWDDGDVELQCHQRRWQAGFHR</sequence>